<dbReference type="EMBL" id="JAOTJD010000057">
    <property type="protein sequence ID" value="MFD3266412.1"/>
    <property type="molecule type" value="Genomic_DNA"/>
</dbReference>
<dbReference type="Gene3D" id="3.30.300.30">
    <property type="match status" value="1"/>
</dbReference>
<feature type="domain" description="AMP-dependent synthetase/ligase" evidence="3">
    <location>
        <begin position="27"/>
        <end position="370"/>
    </location>
</feature>
<dbReference type="InterPro" id="IPR000873">
    <property type="entry name" value="AMP-dep_synth/lig_dom"/>
</dbReference>
<dbReference type="Pfam" id="PF13193">
    <property type="entry name" value="AMP-binding_C"/>
    <property type="match status" value="1"/>
</dbReference>
<keyword evidence="6" id="KW-1185">Reference proteome</keyword>
<sequence length="528" mass="57647">MQEFKTPEEFNAALDESANHGMTVAFWADQAPDRTAVVDPSGREKTFAEVNANANKLVRALRKAGLKAGDSLALLCSNRAEFIETLAATQRSGLRITPVNWHLTVDEIAYIIKDCEAKALVAEARVAAAAPAAAECPDLLIKLSVGGDIEGFLNYETTLAAEDGSDIPDPVRGGQMMYTSGTTGRPKGVHRANAPVIPPSMLALRGYDPKTSVQMCAGPAYHAAPLAFDVNASMNAGVPLHFIDKWDSEHVLKTISEKKVTHFHLVPIMFQRLLSLPPEVKANYPIDHVEYIVHGAAPCPPEVKHAMIEWFGPVLSEYYAGSEGGAGFTITAEEWLKKPGSVGKRPQMLQVRILDEEGNELPPGVPGGIYHQLPPGGGFTYYKDEAKTNANRRDGFFTMGDVGYFDEDDYLFLTGRNAETIISGGVNIYPQEIDNELIKHPAVADSATVGIPHDEWGEQVRAVIMLKPGYEPSDQLAQEILGFGRQTLAAYKVPRGLDFVTELPRSEAGKIQRNKVRAPYWEGRARQI</sequence>
<dbReference type="InterPro" id="IPR020845">
    <property type="entry name" value="AMP-binding_CS"/>
</dbReference>
<dbReference type="SUPFAM" id="SSF56801">
    <property type="entry name" value="Acetyl-CoA synthetase-like"/>
    <property type="match status" value="1"/>
</dbReference>
<evidence type="ECO:0000313" key="5">
    <source>
        <dbReference type="EMBL" id="MFD3266412.1"/>
    </source>
</evidence>
<protein>
    <submittedName>
        <fullName evidence="5">AMP-binding protein</fullName>
    </submittedName>
</protein>
<reference evidence="5 6" key="1">
    <citation type="submission" date="2022-09" db="EMBL/GenBank/DDBJ databases">
        <title>New species of Phenylobacterium.</title>
        <authorList>
            <person name="Mieszkin S."/>
        </authorList>
    </citation>
    <scope>NUCLEOTIDE SEQUENCE [LARGE SCALE GENOMIC DNA]</scope>
    <source>
        <strain evidence="5 6">HK31-G</strain>
    </source>
</reference>
<evidence type="ECO:0000256" key="1">
    <source>
        <dbReference type="ARBA" id="ARBA00006432"/>
    </source>
</evidence>
<proteinExistence type="inferred from homology"/>
<keyword evidence="2" id="KW-0436">Ligase</keyword>
<dbReference type="Gene3D" id="3.40.50.12780">
    <property type="entry name" value="N-terminal domain of ligase-like"/>
    <property type="match status" value="1"/>
</dbReference>
<evidence type="ECO:0000259" key="4">
    <source>
        <dbReference type="Pfam" id="PF13193"/>
    </source>
</evidence>
<comment type="similarity">
    <text evidence="1">Belongs to the ATP-dependent AMP-binding enzyme family.</text>
</comment>
<dbReference type="Pfam" id="PF00501">
    <property type="entry name" value="AMP-binding"/>
    <property type="match status" value="1"/>
</dbReference>
<name>A0ABW6D1U3_9CAUL</name>
<feature type="domain" description="AMP-binding enzyme C-terminal" evidence="4">
    <location>
        <begin position="432"/>
        <end position="510"/>
    </location>
</feature>
<evidence type="ECO:0000256" key="2">
    <source>
        <dbReference type="ARBA" id="ARBA00022598"/>
    </source>
</evidence>
<dbReference type="InterPro" id="IPR045851">
    <property type="entry name" value="AMP-bd_C_sf"/>
</dbReference>
<accession>A0ABW6D1U3</accession>
<evidence type="ECO:0000313" key="6">
    <source>
        <dbReference type="Proteomes" id="UP001598130"/>
    </source>
</evidence>
<dbReference type="RefSeq" id="WP_304783480.1">
    <property type="nucleotide sequence ID" value="NZ_JAOTJD010000057.1"/>
</dbReference>
<dbReference type="PANTHER" id="PTHR43201:SF5">
    <property type="entry name" value="MEDIUM-CHAIN ACYL-COA LIGASE ACSF2, MITOCHONDRIAL"/>
    <property type="match status" value="1"/>
</dbReference>
<dbReference type="Proteomes" id="UP001598130">
    <property type="component" value="Unassembled WGS sequence"/>
</dbReference>
<dbReference type="InterPro" id="IPR042099">
    <property type="entry name" value="ANL_N_sf"/>
</dbReference>
<gene>
    <name evidence="5" type="ORF">OCL97_20915</name>
</gene>
<dbReference type="InterPro" id="IPR025110">
    <property type="entry name" value="AMP-bd_C"/>
</dbReference>
<dbReference type="PROSITE" id="PS00455">
    <property type="entry name" value="AMP_BINDING"/>
    <property type="match status" value="1"/>
</dbReference>
<comment type="caution">
    <text evidence="5">The sequence shown here is derived from an EMBL/GenBank/DDBJ whole genome shotgun (WGS) entry which is preliminary data.</text>
</comment>
<evidence type="ECO:0000259" key="3">
    <source>
        <dbReference type="Pfam" id="PF00501"/>
    </source>
</evidence>
<organism evidence="5 6">
    <name type="scientific">Phenylobacterium ferrooxidans</name>
    <dbReference type="NCBI Taxonomy" id="2982689"/>
    <lineage>
        <taxon>Bacteria</taxon>
        <taxon>Pseudomonadati</taxon>
        <taxon>Pseudomonadota</taxon>
        <taxon>Alphaproteobacteria</taxon>
        <taxon>Caulobacterales</taxon>
        <taxon>Caulobacteraceae</taxon>
        <taxon>Phenylobacterium</taxon>
    </lineage>
</organism>
<dbReference type="PANTHER" id="PTHR43201">
    <property type="entry name" value="ACYL-COA SYNTHETASE"/>
    <property type="match status" value="1"/>
</dbReference>